<organism evidence="2 3">
    <name type="scientific">Adineta steineri</name>
    <dbReference type="NCBI Taxonomy" id="433720"/>
    <lineage>
        <taxon>Eukaryota</taxon>
        <taxon>Metazoa</taxon>
        <taxon>Spiralia</taxon>
        <taxon>Gnathifera</taxon>
        <taxon>Rotifera</taxon>
        <taxon>Eurotatoria</taxon>
        <taxon>Bdelloidea</taxon>
        <taxon>Adinetida</taxon>
        <taxon>Adinetidae</taxon>
        <taxon>Adineta</taxon>
    </lineage>
</organism>
<dbReference type="EMBL" id="CAJOAZ010003859">
    <property type="protein sequence ID" value="CAF4031710.1"/>
    <property type="molecule type" value="Genomic_DNA"/>
</dbReference>
<accession>A0A819QYP5</accession>
<reference evidence="2" key="1">
    <citation type="submission" date="2021-02" db="EMBL/GenBank/DDBJ databases">
        <authorList>
            <person name="Nowell W R."/>
        </authorList>
    </citation>
    <scope>NUCLEOTIDE SEQUENCE</scope>
</reference>
<proteinExistence type="predicted"/>
<gene>
    <name evidence="2" type="ORF">OXD698_LOCUS31346</name>
</gene>
<sequence length="449" mass="52701">MDRIKKYMSNLKDPGNLPLTSPLYNMYSDRLRTYLLERYMTPLPLIDQLHKSSVFHIGYAIDYKQKATKYRQDTGAYEELNVNPFNENIYNVTHALNQLKTMSKIAEYQRMNMIPVREKTQLAYMYFLPKSHKKETPLRPIINTIYAATTKISKFLDQLIRPLFDRFVHQTRIIDGLDLLSKLKHYIQNGHLKSTTFFVTFDITNLYTMLPQEESLKILDEFLQEHYCDRVNEISIDTIIGLGRIVLQANVFVYGNKFYRQIIGGAMGSAFTLTLANIFMCYPSTYINEQFQRFFMKYTSSSSSSQSLLSLITNEQEFIDLREKLLAQPSIKQILMTKSANAVEIISNVQQDARITIPITKIIVKRKNIDKFINNIFVHCVHESRFHGLQRHIHEIHDSFFKNTDYRNIRLIVGHRNNPNLNFQLSHKRPRSSLLKDPSKKCRYTYSNL</sequence>
<comment type="caution">
    <text evidence="2">The sequence shown here is derived from an EMBL/GenBank/DDBJ whole genome shotgun (WGS) entry which is preliminary data.</text>
</comment>
<evidence type="ECO:0000259" key="1">
    <source>
        <dbReference type="PROSITE" id="PS50878"/>
    </source>
</evidence>
<dbReference type="PANTHER" id="PTHR21301">
    <property type="entry name" value="REVERSE TRANSCRIPTASE"/>
    <property type="match status" value="1"/>
</dbReference>
<dbReference type="Proteomes" id="UP000663844">
    <property type="component" value="Unassembled WGS sequence"/>
</dbReference>
<name>A0A819QYP5_9BILA</name>
<dbReference type="InterPro" id="IPR000477">
    <property type="entry name" value="RT_dom"/>
</dbReference>
<dbReference type="PROSITE" id="PS50878">
    <property type="entry name" value="RT_POL"/>
    <property type="match status" value="1"/>
</dbReference>
<protein>
    <recommendedName>
        <fullName evidence="1">Reverse transcriptase domain-containing protein</fullName>
    </recommendedName>
</protein>
<feature type="domain" description="Reverse transcriptase" evidence="1">
    <location>
        <begin position="109"/>
        <end position="377"/>
    </location>
</feature>
<evidence type="ECO:0000313" key="3">
    <source>
        <dbReference type="Proteomes" id="UP000663844"/>
    </source>
</evidence>
<dbReference type="AlphaFoldDB" id="A0A819QYP5"/>
<evidence type="ECO:0000313" key="2">
    <source>
        <dbReference type="EMBL" id="CAF4031710.1"/>
    </source>
</evidence>
<dbReference type="PANTHER" id="PTHR21301:SF10">
    <property type="entry name" value="REVERSE TRANSCRIPTASE DOMAIN-CONTAINING PROTEIN"/>
    <property type="match status" value="1"/>
</dbReference>